<evidence type="ECO:0000256" key="5">
    <source>
        <dbReference type="SAM" id="MobiDB-lite"/>
    </source>
</evidence>
<dbReference type="EMBL" id="PFNG01000200">
    <property type="protein sequence ID" value="PIZ36524.1"/>
    <property type="molecule type" value="Genomic_DNA"/>
</dbReference>
<evidence type="ECO:0000256" key="1">
    <source>
        <dbReference type="ARBA" id="ARBA00002388"/>
    </source>
</evidence>
<feature type="region of interest" description="Disordered" evidence="5">
    <location>
        <begin position="39"/>
        <end position="58"/>
    </location>
</feature>
<dbReference type="AlphaFoldDB" id="A0A2M7T6N2"/>
<evidence type="ECO:0000256" key="4">
    <source>
        <dbReference type="RuleBase" id="RU363019"/>
    </source>
</evidence>
<dbReference type="PRINTS" id="PR00153">
    <property type="entry name" value="CSAPPISMRASE"/>
</dbReference>
<keyword evidence="6" id="KW-1133">Transmembrane helix</keyword>
<evidence type="ECO:0000256" key="3">
    <source>
        <dbReference type="ARBA" id="ARBA00023235"/>
    </source>
</evidence>
<evidence type="ECO:0000259" key="7">
    <source>
        <dbReference type="PROSITE" id="PS50072"/>
    </source>
</evidence>
<dbReference type="InterPro" id="IPR029000">
    <property type="entry name" value="Cyclophilin-like_dom_sf"/>
</dbReference>
<keyword evidence="2 4" id="KW-0697">Rotamase</keyword>
<name>A0A2M7T6N2_9ACTN</name>
<dbReference type="InterPro" id="IPR044666">
    <property type="entry name" value="Cyclophilin_A-like"/>
</dbReference>
<evidence type="ECO:0000313" key="8">
    <source>
        <dbReference type="EMBL" id="PIZ36524.1"/>
    </source>
</evidence>
<dbReference type="EC" id="5.2.1.8" evidence="4"/>
<feature type="domain" description="PPIase cyclophilin-type" evidence="7">
    <location>
        <begin position="79"/>
        <end position="208"/>
    </location>
</feature>
<gene>
    <name evidence="8" type="ORF">COY37_08335</name>
</gene>
<dbReference type="GO" id="GO:0003755">
    <property type="term" value="F:peptidyl-prolyl cis-trans isomerase activity"/>
    <property type="evidence" value="ECO:0007669"/>
    <property type="project" value="UniProtKB-UniRule"/>
</dbReference>
<evidence type="ECO:0000256" key="6">
    <source>
        <dbReference type="SAM" id="Phobius"/>
    </source>
</evidence>
<dbReference type="RefSeq" id="WP_286678985.1">
    <property type="nucleotide sequence ID" value="NZ_MNXI01000119.1"/>
</dbReference>
<comment type="function">
    <text evidence="1 4">PPIases accelerate the folding of proteins. It catalyzes the cis-trans isomerization of proline imidic peptide bonds in oligopeptides.</text>
</comment>
<feature type="transmembrane region" description="Helical" evidence="6">
    <location>
        <begin position="7"/>
        <end position="25"/>
    </location>
</feature>
<comment type="caution">
    <text evidence="8">The sequence shown here is derived from an EMBL/GenBank/DDBJ whole genome shotgun (WGS) entry which is preliminary data.</text>
</comment>
<accession>A0A2M7T6N2</accession>
<dbReference type="InterPro" id="IPR002130">
    <property type="entry name" value="Cyclophilin-type_PPIase_dom"/>
</dbReference>
<dbReference type="Proteomes" id="UP000230956">
    <property type="component" value="Unassembled WGS sequence"/>
</dbReference>
<dbReference type="Gene3D" id="2.40.100.10">
    <property type="entry name" value="Cyclophilin-like"/>
    <property type="match status" value="1"/>
</dbReference>
<dbReference type="Pfam" id="PF00160">
    <property type="entry name" value="Pro_isomerase"/>
    <property type="match status" value="1"/>
</dbReference>
<dbReference type="PANTHER" id="PTHR45625:SF4">
    <property type="entry name" value="PEPTIDYLPROLYL ISOMERASE DOMAIN AND WD REPEAT-CONTAINING PROTEIN 1"/>
    <property type="match status" value="1"/>
</dbReference>
<comment type="catalytic activity">
    <reaction evidence="4">
        <text>[protein]-peptidylproline (omega=180) = [protein]-peptidylproline (omega=0)</text>
        <dbReference type="Rhea" id="RHEA:16237"/>
        <dbReference type="Rhea" id="RHEA-COMP:10747"/>
        <dbReference type="Rhea" id="RHEA-COMP:10748"/>
        <dbReference type="ChEBI" id="CHEBI:83833"/>
        <dbReference type="ChEBI" id="CHEBI:83834"/>
        <dbReference type="EC" id="5.2.1.8"/>
    </reaction>
</comment>
<dbReference type="PROSITE" id="PS50072">
    <property type="entry name" value="CSA_PPIASE_2"/>
    <property type="match status" value="1"/>
</dbReference>
<dbReference type="PANTHER" id="PTHR45625">
    <property type="entry name" value="PEPTIDYL-PROLYL CIS-TRANS ISOMERASE-RELATED"/>
    <property type="match status" value="1"/>
</dbReference>
<keyword evidence="6" id="KW-0812">Transmembrane</keyword>
<comment type="similarity">
    <text evidence="4">Belongs to the cyclophilin-type PPIase family.</text>
</comment>
<dbReference type="SUPFAM" id="SSF50891">
    <property type="entry name" value="Cyclophilin-like"/>
    <property type="match status" value="1"/>
</dbReference>
<keyword evidence="6" id="KW-0472">Membrane</keyword>
<keyword evidence="3 4" id="KW-0413">Isomerase</keyword>
<dbReference type="CDD" id="cd00317">
    <property type="entry name" value="cyclophilin"/>
    <property type="match status" value="1"/>
</dbReference>
<organism evidence="8 9">
    <name type="scientific">Candidatus Aquicultor secundus</name>
    <dbReference type="NCBI Taxonomy" id="1973895"/>
    <lineage>
        <taxon>Bacteria</taxon>
        <taxon>Bacillati</taxon>
        <taxon>Actinomycetota</taxon>
        <taxon>Candidatus Aquicultoria</taxon>
        <taxon>Candidatus Aquicultorales</taxon>
        <taxon>Candidatus Aquicultoraceae</taxon>
        <taxon>Candidatus Aquicultor</taxon>
    </lineage>
</organism>
<sequence>MGKIFKQAVIFFAIFAVIVVALIYFNKARDTSTQDYGVSETTTSEAAQQKDASSANAPSTGITVAGTVPVTAKAQAVIETNKGRIVFSFYTDKAPNTVQNFIKLANSGFYNGIKWHRVEPGFVIQGGDPLSKDGDPNNDGQGGPGYTIKAEFNDLHHAEGTVAMARSDDPDSAGSQFYICLGTLPDLDGKYTIFGRVTEGMDVVKSIQVGDIMKRVYIEDKK</sequence>
<proteinExistence type="inferred from homology"/>
<reference evidence="9" key="1">
    <citation type="submission" date="2017-09" db="EMBL/GenBank/DDBJ databases">
        <title>Depth-based differentiation of microbial function through sediment-hosted aquifers and enrichment of novel symbionts in the deep terrestrial subsurface.</title>
        <authorList>
            <person name="Probst A.J."/>
            <person name="Ladd B."/>
            <person name="Jarett J.K."/>
            <person name="Geller-Mcgrath D.E."/>
            <person name="Sieber C.M.K."/>
            <person name="Emerson J.B."/>
            <person name="Anantharaman K."/>
            <person name="Thomas B.C."/>
            <person name="Malmstrom R."/>
            <person name="Stieglmeier M."/>
            <person name="Klingl A."/>
            <person name="Woyke T."/>
            <person name="Ryan C.M."/>
            <person name="Banfield J.F."/>
        </authorList>
    </citation>
    <scope>NUCLEOTIDE SEQUENCE [LARGE SCALE GENOMIC DNA]</scope>
</reference>
<evidence type="ECO:0000313" key="9">
    <source>
        <dbReference type="Proteomes" id="UP000230956"/>
    </source>
</evidence>
<evidence type="ECO:0000256" key="2">
    <source>
        <dbReference type="ARBA" id="ARBA00023110"/>
    </source>
</evidence>
<protein>
    <recommendedName>
        <fullName evidence="4">Peptidyl-prolyl cis-trans isomerase</fullName>
        <shortName evidence="4">PPIase</shortName>
        <ecNumber evidence="4">5.2.1.8</ecNumber>
    </recommendedName>
</protein>